<sequence>MELDWLLLNALRYLPFQCRSYISKSNCIRRQSVINVENINNRCFEKKYDLYQLGISSGNGISPHSARLLLVDKTTDFEGEVVAVTTKRANMSE</sequence>
<gene>
    <name evidence="1" type="ORF">CHS0354_005271</name>
</gene>
<keyword evidence="2" id="KW-1185">Reference proteome</keyword>
<evidence type="ECO:0000313" key="2">
    <source>
        <dbReference type="Proteomes" id="UP001195483"/>
    </source>
</evidence>
<name>A0AAE0S3K3_9BIVA</name>
<dbReference type="EMBL" id="JAEAOA010000376">
    <property type="protein sequence ID" value="KAK3584468.1"/>
    <property type="molecule type" value="Genomic_DNA"/>
</dbReference>
<proteinExistence type="predicted"/>
<reference evidence="1" key="1">
    <citation type="journal article" date="2021" name="Genome Biol. Evol.">
        <title>A High-Quality Reference Genome for a Parasitic Bivalve with Doubly Uniparental Inheritance (Bivalvia: Unionida).</title>
        <authorList>
            <person name="Smith C.H."/>
        </authorList>
    </citation>
    <scope>NUCLEOTIDE SEQUENCE</scope>
    <source>
        <strain evidence="1">CHS0354</strain>
    </source>
</reference>
<evidence type="ECO:0000313" key="1">
    <source>
        <dbReference type="EMBL" id="KAK3584468.1"/>
    </source>
</evidence>
<dbReference type="AlphaFoldDB" id="A0AAE0S3K3"/>
<dbReference type="Proteomes" id="UP001195483">
    <property type="component" value="Unassembled WGS sequence"/>
</dbReference>
<accession>A0AAE0S3K3</accession>
<reference evidence="1" key="3">
    <citation type="submission" date="2023-05" db="EMBL/GenBank/DDBJ databases">
        <authorList>
            <person name="Smith C.H."/>
        </authorList>
    </citation>
    <scope>NUCLEOTIDE SEQUENCE</scope>
    <source>
        <strain evidence="1">CHS0354</strain>
        <tissue evidence="1">Mantle</tissue>
    </source>
</reference>
<organism evidence="1 2">
    <name type="scientific">Potamilus streckersoni</name>
    <dbReference type="NCBI Taxonomy" id="2493646"/>
    <lineage>
        <taxon>Eukaryota</taxon>
        <taxon>Metazoa</taxon>
        <taxon>Spiralia</taxon>
        <taxon>Lophotrochozoa</taxon>
        <taxon>Mollusca</taxon>
        <taxon>Bivalvia</taxon>
        <taxon>Autobranchia</taxon>
        <taxon>Heteroconchia</taxon>
        <taxon>Palaeoheterodonta</taxon>
        <taxon>Unionida</taxon>
        <taxon>Unionoidea</taxon>
        <taxon>Unionidae</taxon>
        <taxon>Ambleminae</taxon>
        <taxon>Lampsilini</taxon>
        <taxon>Potamilus</taxon>
    </lineage>
</organism>
<protein>
    <submittedName>
        <fullName evidence="1">Uncharacterized protein</fullName>
    </submittedName>
</protein>
<comment type="caution">
    <text evidence="1">The sequence shown here is derived from an EMBL/GenBank/DDBJ whole genome shotgun (WGS) entry which is preliminary data.</text>
</comment>
<reference evidence="1" key="2">
    <citation type="journal article" date="2021" name="Genome Biol. Evol.">
        <title>Developing a high-quality reference genome for a parasitic bivalve with doubly uniparental inheritance (Bivalvia: Unionida).</title>
        <authorList>
            <person name="Smith C.H."/>
        </authorList>
    </citation>
    <scope>NUCLEOTIDE SEQUENCE</scope>
    <source>
        <strain evidence="1">CHS0354</strain>
        <tissue evidence="1">Mantle</tissue>
    </source>
</reference>